<name>A0A815QWZ7_9BILA</name>
<accession>A0A815QWZ7</accession>
<sequence>MINAYYKYCMEKCVLPQINNNSSVDLSGSINGVDEAKEKYDLILELLRQRSQEQRLTQHKTRLESVVQSNSSAKCYNIMLSYAPQDKIICHRLVDRLTTEGFAAALGQTNDSLSLIDGSGCVIIYVSQHYFNTELCEQETKDKPQRCAF</sequence>
<keyword evidence="3" id="KW-1185">Reference proteome</keyword>
<comment type="caution">
    <text evidence="1">The sequence shown here is derived from an EMBL/GenBank/DDBJ whole genome shotgun (WGS) entry which is preliminary data.</text>
</comment>
<evidence type="ECO:0000313" key="3">
    <source>
        <dbReference type="Proteomes" id="UP000663829"/>
    </source>
</evidence>
<dbReference type="Proteomes" id="UP000681722">
    <property type="component" value="Unassembled WGS sequence"/>
</dbReference>
<evidence type="ECO:0000313" key="2">
    <source>
        <dbReference type="EMBL" id="CAF4336663.1"/>
    </source>
</evidence>
<dbReference type="AlphaFoldDB" id="A0A815QWZ7"/>
<evidence type="ECO:0008006" key="4">
    <source>
        <dbReference type="Google" id="ProtNLM"/>
    </source>
</evidence>
<evidence type="ECO:0000313" key="1">
    <source>
        <dbReference type="EMBL" id="CAF1468122.1"/>
    </source>
</evidence>
<organism evidence="1 3">
    <name type="scientific">Didymodactylos carnosus</name>
    <dbReference type="NCBI Taxonomy" id="1234261"/>
    <lineage>
        <taxon>Eukaryota</taxon>
        <taxon>Metazoa</taxon>
        <taxon>Spiralia</taxon>
        <taxon>Gnathifera</taxon>
        <taxon>Rotifera</taxon>
        <taxon>Eurotatoria</taxon>
        <taxon>Bdelloidea</taxon>
        <taxon>Philodinida</taxon>
        <taxon>Philodinidae</taxon>
        <taxon>Didymodactylos</taxon>
    </lineage>
</organism>
<gene>
    <name evidence="1" type="ORF">GPM918_LOCUS35357</name>
    <name evidence="2" type="ORF">SRO942_LOCUS36073</name>
</gene>
<proteinExistence type="predicted"/>
<dbReference type="InterPro" id="IPR035897">
    <property type="entry name" value="Toll_tir_struct_dom_sf"/>
</dbReference>
<dbReference type="EMBL" id="CAJNOQ010020402">
    <property type="protein sequence ID" value="CAF1468122.1"/>
    <property type="molecule type" value="Genomic_DNA"/>
</dbReference>
<dbReference type="SUPFAM" id="SSF52200">
    <property type="entry name" value="Toll/Interleukin receptor TIR domain"/>
    <property type="match status" value="1"/>
</dbReference>
<dbReference type="OrthoDB" id="10359845at2759"/>
<dbReference type="EMBL" id="CAJOBC010085864">
    <property type="protein sequence ID" value="CAF4336663.1"/>
    <property type="molecule type" value="Genomic_DNA"/>
</dbReference>
<protein>
    <recommendedName>
        <fullName evidence="4">TIR domain-containing protein</fullName>
    </recommendedName>
</protein>
<dbReference type="Gene3D" id="3.40.50.10140">
    <property type="entry name" value="Toll/interleukin-1 receptor homology (TIR) domain"/>
    <property type="match status" value="1"/>
</dbReference>
<reference evidence="1" key="1">
    <citation type="submission" date="2021-02" db="EMBL/GenBank/DDBJ databases">
        <authorList>
            <person name="Nowell W R."/>
        </authorList>
    </citation>
    <scope>NUCLEOTIDE SEQUENCE</scope>
</reference>
<dbReference type="Proteomes" id="UP000663829">
    <property type="component" value="Unassembled WGS sequence"/>
</dbReference>